<dbReference type="EMBL" id="JASCZI010090803">
    <property type="protein sequence ID" value="MED6146686.1"/>
    <property type="molecule type" value="Genomic_DNA"/>
</dbReference>
<name>A0ABU6TD83_9FABA</name>
<feature type="non-terminal residue" evidence="1">
    <location>
        <position position="1"/>
    </location>
</feature>
<proteinExistence type="predicted"/>
<keyword evidence="2" id="KW-1185">Reference proteome</keyword>
<organism evidence="1 2">
    <name type="scientific">Stylosanthes scabra</name>
    <dbReference type="NCBI Taxonomy" id="79078"/>
    <lineage>
        <taxon>Eukaryota</taxon>
        <taxon>Viridiplantae</taxon>
        <taxon>Streptophyta</taxon>
        <taxon>Embryophyta</taxon>
        <taxon>Tracheophyta</taxon>
        <taxon>Spermatophyta</taxon>
        <taxon>Magnoliopsida</taxon>
        <taxon>eudicotyledons</taxon>
        <taxon>Gunneridae</taxon>
        <taxon>Pentapetalae</taxon>
        <taxon>rosids</taxon>
        <taxon>fabids</taxon>
        <taxon>Fabales</taxon>
        <taxon>Fabaceae</taxon>
        <taxon>Papilionoideae</taxon>
        <taxon>50 kb inversion clade</taxon>
        <taxon>dalbergioids sensu lato</taxon>
        <taxon>Dalbergieae</taxon>
        <taxon>Pterocarpus clade</taxon>
        <taxon>Stylosanthes</taxon>
    </lineage>
</organism>
<evidence type="ECO:0000313" key="1">
    <source>
        <dbReference type="EMBL" id="MED6146686.1"/>
    </source>
</evidence>
<accession>A0ABU6TD83</accession>
<sequence>LLPPFLPFWGPPLGPLLPLGLILVLLDPDWDPSCDLPLDLLVLYIRGLDFLLAPLLECIPVLPCPTILPRDYLLRDPILLLFLGAASLRVQVLFRITADNYWDIAGVLEEVSALSIGWRALRAASHNENRVGGR</sequence>
<protein>
    <submittedName>
        <fullName evidence="1">Uncharacterized protein</fullName>
    </submittedName>
</protein>
<comment type="caution">
    <text evidence="1">The sequence shown here is derived from an EMBL/GenBank/DDBJ whole genome shotgun (WGS) entry which is preliminary data.</text>
</comment>
<evidence type="ECO:0000313" key="2">
    <source>
        <dbReference type="Proteomes" id="UP001341840"/>
    </source>
</evidence>
<dbReference type="Proteomes" id="UP001341840">
    <property type="component" value="Unassembled WGS sequence"/>
</dbReference>
<reference evidence="1 2" key="1">
    <citation type="journal article" date="2023" name="Plants (Basel)">
        <title>Bridging the Gap: Combining Genomics and Transcriptomics Approaches to Understand Stylosanthes scabra, an Orphan Legume from the Brazilian Caatinga.</title>
        <authorList>
            <person name="Ferreira-Neto J.R.C."/>
            <person name="da Silva M.D."/>
            <person name="Binneck E."/>
            <person name="de Melo N.F."/>
            <person name="da Silva R.H."/>
            <person name="de Melo A.L.T.M."/>
            <person name="Pandolfi V."/>
            <person name="Bustamante F.O."/>
            <person name="Brasileiro-Vidal A.C."/>
            <person name="Benko-Iseppon A.M."/>
        </authorList>
    </citation>
    <scope>NUCLEOTIDE SEQUENCE [LARGE SCALE GENOMIC DNA]</scope>
    <source>
        <tissue evidence="1">Leaves</tissue>
    </source>
</reference>
<gene>
    <name evidence="1" type="ORF">PIB30_036841</name>
</gene>